<dbReference type="PROSITE" id="PS50222">
    <property type="entry name" value="EF_HAND_2"/>
    <property type="match status" value="2"/>
</dbReference>
<reference evidence="4" key="1">
    <citation type="submission" date="2022-08" db="EMBL/GenBank/DDBJ databases">
        <authorList>
            <person name="Gutierrez-Valencia J."/>
        </authorList>
    </citation>
    <scope>NUCLEOTIDE SEQUENCE</scope>
</reference>
<keyword evidence="2" id="KW-0106">Calcium</keyword>
<organism evidence="4 5">
    <name type="scientific">Linum tenue</name>
    <dbReference type="NCBI Taxonomy" id="586396"/>
    <lineage>
        <taxon>Eukaryota</taxon>
        <taxon>Viridiplantae</taxon>
        <taxon>Streptophyta</taxon>
        <taxon>Embryophyta</taxon>
        <taxon>Tracheophyta</taxon>
        <taxon>Spermatophyta</taxon>
        <taxon>Magnoliopsida</taxon>
        <taxon>eudicotyledons</taxon>
        <taxon>Gunneridae</taxon>
        <taxon>Pentapetalae</taxon>
        <taxon>rosids</taxon>
        <taxon>fabids</taxon>
        <taxon>Malpighiales</taxon>
        <taxon>Linaceae</taxon>
        <taxon>Linum</taxon>
    </lineage>
</organism>
<dbReference type="InterPro" id="IPR011992">
    <property type="entry name" value="EF-hand-dom_pair"/>
</dbReference>
<dbReference type="InterPro" id="IPR018247">
    <property type="entry name" value="EF_Hand_1_Ca_BS"/>
</dbReference>
<evidence type="ECO:0000256" key="1">
    <source>
        <dbReference type="ARBA" id="ARBA00022737"/>
    </source>
</evidence>
<proteinExistence type="predicted"/>
<evidence type="ECO:0000313" key="4">
    <source>
        <dbReference type="EMBL" id="CAI0384554.1"/>
    </source>
</evidence>
<dbReference type="Gene3D" id="1.10.238.10">
    <property type="entry name" value="EF-hand"/>
    <property type="match status" value="1"/>
</dbReference>
<evidence type="ECO:0000259" key="3">
    <source>
        <dbReference type="PROSITE" id="PS50222"/>
    </source>
</evidence>
<gene>
    <name evidence="4" type="ORF">LITE_LOCUS4435</name>
</gene>
<dbReference type="PANTHER" id="PTHR23048:SF0">
    <property type="entry name" value="CALMODULIN LIKE 3"/>
    <property type="match status" value="1"/>
</dbReference>
<dbReference type="InterPro" id="IPR050230">
    <property type="entry name" value="CALM/Myosin/TropC-like"/>
</dbReference>
<dbReference type="FunFam" id="1.10.238.10:FF:000001">
    <property type="entry name" value="Calmodulin 1"/>
    <property type="match status" value="1"/>
</dbReference>
<dbReference type="GO" id="GO:0016460">
    <property type="term" value="C:myosin II complex"/>
    <property type="evidence" value="ECO:0007669"/>
    <property type="project" value="TreeGrafter"/>
</dbReference>
<evidence type="ECO:0000313" key="5">
    <source>
        <dbReference type="Proteomes" id="UP001154282"/>
    </source>
</evidence>
<keyword evidence="5" id="KW-1185">Reference proteome</keyword>
<dbReference type="Proteomes" id="UP001154282">
    <property type="component" value="Unassembled WGS sequence"/>
</dbReference>
<feature type="domain" description="EF-hand" evidence="3">
    <location>
        <begin position="1"/>
        <end position="28"/>
    </location>
</feature>
<dbReference type="InterPro" id="IPR002048">
    <property type="entry name" value="EF_hand_dom"/>
</dbReference>
<name>A0AAV0HH24_9ROSI</name>
<protein>
    <recommendedName>
        <fullName evidence="3">EF-hand domain-containing protein</fullName>
    </recommendedName>
</protein>
<feature type="domain" description="EF-hand" evidence="3">
    <location>
        <begin position="30"/>
        <end position="57"/>
    </location>
</feature>
<dbReference type="Pfam" id="PF00036">
    <property type="entry name" value="EF-hand_1"/>
    <property type="match status" value="1"/>
</dbReference>
<accession>A0AAV0HH24</accession>
<dbReference type="AlphaFoldDB" id="A0AAV0HH24"/>
<dbReference type="PANTHER" id="PTHR23048">
    <property type="entry name" value="MYOSIN LIGHT CHAIN 1, 3"/>
    <property type="match status" value="1"/>
</dbReference>
<dbReference type="EMBL" id="CAMGYJ010000002">
    <property type="protein sequence ID" value="CAI0384554.1"/>
    <property type="molecule type" value="Genomic_DNA"/>
</dbReference>
<sequence length="57" mass="6515">MMRQVDVEGKGSIEFGEFLGLMATKMKENEADQELREAFRVFDQDQDGFISPNEVSN</sequence>
<evidence type="ECO:0000256" key="2">
    <source>
        <dbReference type="ARBA" id="ARBA00022837"/>
    </source>
</evidence>
<dbReference type="PROSITE" id="PS00018">
    <property type="entry name" value="EF_HAND_1"/>
    <property type="match status" value="1"/>
</dbReference>
<dbReference type="SUPFAM" id="SSF47473">
    <property type="entry name" value="EF-hand"/>
    <property type="match status" value="1"/>
</dbReference>
<keyword evidence="1" id="KW-0677">Repeat</keyword>
<dbReference type="GO" id="GO:0005509">
    <property type="term" value="F:calcium ion binding"/>
    <property type="evidence" value="ECO:0007669"/>
    <property type="project" value="InterPro"/>
</dbReference>
<comment type="caution">
    <text evidence="4">The sequence shown here is derived from an EMBL/GenBank/DDBJ whole genome shotgun (WGS) entry which is preliminary data.</text>
</comment>